<dbReference type="RefSeq" id="WP_216146921.1">
    <property type="nucleotide sequence ID" value="NZ_JAHLDV010000009.1"/>
</dbReference>
<evidence type="ECO:0008006" key="3">
    <source>
        <dbReference type="Google" id="ProtNLM"/>
    </source>
</evidence>
<sequence>MIKILHYALGLPPLNTEGLAKQPDDIMIRQVANGNEVSLVYLGNISADRKLKIKKNKSFNNIKVYEINNPISATLLNGEYDPKISLKHMGFNIYSDFLKAIKVNIIHIHTLVNLDEEFISAANKIGIKIIFTSHDYLGICSKVKFINSGVETCTDYGNGEKCVVCNR</sequence>
<keyword evidence="2" id="KW-1185">Reference proteome</keyword>
<evidence type="ECO:0000313" key="2">
    <source>
        <dbReference type="Proteomes" id="UP000776252"/>
    </source>
</evidence>
<evidence type="ECO:0000313" key="1">
    <source>
        <dbReference type="EMBL" id="MBU3159409.1"/>
    </source>
</evidence>
<reference evidence="1 2" key="1">
    <citation type="submission" date="2021-06" db="EMBL/GenBank/DDBJ databases">
        <title>Clostridia strains as spoilage organisms.</title>
        <authorList>
            <person name="Wambui J."/>
            <person name="Stephan R."/>
            <person name="Stevens M.J.A."/>
        </authorList>
    </citation>
    <scope>NUCLEOTIDE SEQUENCE [LARGE SCALE GENOMIC DNA]</scope>
    <source>
        <strain evidence="1 2">DSM 14204</strain>
    </source>
</reference>
<proteinExistence type="predicted"/>
<protein>
    <recommendedName>
        <fullName evidence="3">Glycosyltransferase subfamily 4-like N-terminal domain-containing protein</fullName>
    </recommendedName>
</protein>
<accession>A0ABS6BR49</accession>
<organism evidence="1 2">
    <name type="scientific">Clostridium frigoris</name>
    <dbReference type="NCBI Taxonomy" id="205327"/>
    <lineage>
        <taxon>Bacteria</taxon>
        <taxon>Bacillati</taxon>
        <taxon>Bacillota</taxon>
        <taxon>Clostridia</taxon>
        <taxon>Eubacteriales</taxon>
        <taxon>Clostridiaceae</taxon>
        <taxon>Clostridium</taxon>
    </lineage>
</organism>
<name>A0ABS6BR49_9CLOT</name>
<dbReference type="Proteomes" id="UP000776252">
    <property type="component" value="Unassembled WGS sequence"/>
</dbReference>
<dbReference type="EMBL" id="JAHLDV010000009">
    <property type="protein sequence ID" value="MBU3159409.1"/>
    <property type="molecule type" value="Genomic_DNA"/>
</dbReference>
<gene>
    <name evidence="1" type="ORF">KPL37_06530</name>
</gene>
<comment type="caution">
    <text evidence="1">The sequence shown here is derived from an EMBL/GenBank/DDBJ whole genome shotgun (WGS) entry which is preliminary data.</text>
</comment>